<dbReference type="PIRSF" id="PIRSF005604">
    <property type="entry name" value="XET"/>
    <property type="match status" value="1"/>
</dbReference>
<feature type="active site" description="Proton donor" evidence="5">
    <location>
        <position position="108"/>
    </location>
</feature>
<proteinExistence type="inferred from homology"/>
<evidence type="ECO:0000256" key="5">
    <source>
        <dbReference type="PIRSR" id="PIRSR005604-1"/>
    </source>
</evidence>
<dbReference type="InterPro" id="IPR010713">
    <property type="entry name" value="XET_C"/>
</dbReference>
<reference evidence="8 9" key="1">
    <citation type="journal article" date="2020" name="IScience">
        <title>Genome Sequencing of the Endangered Kingdonia uniflora (Circaeasteraceae, Ranunculales) Reveals Potential Mechanisms of Evolutionary Specialization.</title>
        <authorList>
            <person name="Sun Y."/>
            <person name="Deng T."/>
            <person name="Zhang A."/>
            <person name="Moore M.J."/>
            <person name="Landis J.B."/>
            <person name="Lin N."/>
            <person name="Zhang H."/>
            <person name="Zhang X."/>
            <person name="Huang J."/>
            <person name="Zhang X."/>
            <person name="Sun H."/>
            <person name="Wang H."/>
        </authorList>
    </citation>
    <scope>NUCLEOTIDE SEQUENCE [LARGE SCALE GENOMIC DNA]</scope>
    <source>
        <strain evidence="8">TB1705</strain>
        <tissue evidence="8">Leaf</tissue>
    </source>
</reference>
<evidence type="ECO:0000256" key="2">
    <source>
        <dbReference type="ARBA" id="ARBA00022801"/>
    </source>
</evidence>
<keyword evidence="6" id="KW-0964">Secreted</keyword>
<organism evidence="8 9">
    <name type="scientific">Kingdonia uniflora</name>
    <dbReference type="NCBI Taxonomy" id="39325"/>
    <lineage>
        <taxon>Eukaryota</taxon>
        <taxon>Viridiplantae</taxon>
        <taxon>Streptophyta</taxon>
        <taxon>Embryophyta</taxon>
        <taxon>Tracheophyta</taxon>
        <taxon>Spermatophyta</taxon>
        <taxon>Magnoliopsida</taxon>
        <taxon>Ranunculales</taxon>
        <taxon>Circaeasteraceae</taxon>
        <taxon>Kingdonia</taxon>
    </lineage>
</organism>
<keyword evidence="6" id="KW-0134">Cell wall</keyword>
<evidence type="ECO:0000313" key="8">
    <source>
        <dbReference type="EMBL" id="KAF6176021.1"/>
    </source>
</evidence>
<dbReference type="GO" id="GO:0042546">
    <property type="term" value="P:cell wall biogenesis"/>
    <property type="evidence" value="ECO:0007669"/>
    <property type="project" value="InterPro"/>
</dbReference>
<protein>
    <recommendedName>
        <fullName evidence="6">Xyloglucan endotransglucosylase/hydrolase</fullName>
        <ecNumber evidence="6">2.4.1.207</ecNumber>
    </recommendedName>
</protein>
<accession>A0A7J7P993</accession>
<keyword evidence="2 6" id="KW-0378">Hydrolase</keyword>
<dbReference type="Proteomes" id="UP000541444">
    <property type="component" value="Unassembled WGS sequence"/>
</dbReference>
<feature type="chain" id="PRO_5029940775" description="Xyloglucan endotransglucosylase/hydrolase" evidence="6">
    <location>
        <begin position="25"/>
        <end position="270"/>
    </location>
</feature>
<comment type="similarity">
    <text evidence="6">Belongs to the glycosyl hydrolase 16 family.</text>
</comment>
<dbReference type="EC" id="2.4.1.207" evidence="6"/>
<dbReference type="PANTHER" id="PTHR31062">
    <property type="entry name" value="XYLOGLUCAN ENDOTRANSGLUCOSYLASE/HYDROLASE PROTEIN 8-RELATED"/>
    <property type="match status" value="1"/>
</dbReference>
<dbReference type="InterPro" id="IPR013320">
    <property type="entry name" value="ConA-like_dom_sf"/>
</dbReference>
<comment type="PTM">
    <text evidence="6">Contains at least one intrachain disulfide bond essential for its enzymatic activity.</text>
</comment>
<comment type="subcellular location">
    <subcellularLocation>
        <location evidence="6">Secreted</location>
        <location evidence="6">Cell wall</location>
    </subcellularLocation>
    <subcellularLocation>
        <location evidence="6">Secreted</location>
        <location evidence="6">Extracellular space</location>
        <location evidence="6">Apoplast</location>
    </subcellularLocation>
</comment>
<dbReference type="Pfam" id="PF00722">
    <property type="entry name" value="Glyco_hydro_16"/>
    <property type="match status" value="1"/>
</dbReference>
<feature type="domain" description="GH16" evidence="7">
    <location>
        <begin position="21"/>
        <end position="197"/>
    </location>
</feature>
<keyword evidence="9" id="KW-1185">Reference proteome</keyword>
<evidence type="ECO:0000256" key="1">
    <source>
        <dbReference type="ARBA" id="ARBA00022679"/>
    </source>
</evidence>
<dbReference type="OrthoDB" id="4781at2759"/>
<dbReference type="AlphaFoldDB" id="A0A7J7P993"/>
<feature type="active site" description="Nucleophile" evidence="5">
    <location>
        <position position="104"/>
    </location>
</feature>
<dbReference type="Pfam" id="PF06955">
    <property type="entry name" value="XET_C"/>
    <property type="match status" value="1"/>
</dbReference>
<dbReference type="InterPro" id="IPR016455">
    <property type="entry name" value="XTH"/>
</dbReference>
<evidence type="ECO:0000256" key="4">
    <source>
        <dbReference type="ARBA" id="ARBA00023295"/>
    </source>
</evidence>
<dbReference type="EMBL" id="JACGCM010000129">
    <property type="protein sequence ID" value="KAF6176021.1"/>
    <property type="molecule type" value="Genomic_DNA"/>
</dbReference>
<evidence type="ECO:0000313" key="9">
    <source>
        <dbReference type="Proteomes" id="UP000541444"/>
    </source>
</evidence>
<dbReference type="GO" id="GO:0004553">
    <property type="term" value="F:hydrolase activity, hydrolyzing O-glycosyl compounds"/>
    <property type="evidence" value="ECO:0007669"/>
    <property type="project" value="InterPro"/>
</dbReference>
<evidence type="ECO:0000259" key="7">
    <source>
        <dbReference type="PROSITE" id="PS51762"/>
    </source>
</evidence>
<dbReference type="GO" id="GO:0010411">
    <property type="term" value="P:xyloglucan metabolic process"/>
    <property type="evidence" value="ECO:0007669"/>
    <property type="project" value="InterPro"/>
</dbReference>
<keyword evidence="4 6" id="KW-0326">Glycosidase</keyword>
<keyword evidence="1 6" id="KW-0808">Transferase</keyword>
<dbReference type="InterPro" id="IPR000757">
    <property type="entry name" value="Beta-glucanase-like"/>
</dbReference>
<feature type="signal peptide" evidence="6">
    <location>
        <begin position="1"/>
        <end position="24"/>
    </location>
</feature>
<keyword evidence="6" id="KW-0961">Cell wall biogenesis/degradation</keyword>
<dbReference type="Gene3D" id="2.60.120.200">
    <property type="match status" value="2"/>
</dbReference>
<evidence type="ECO:0000256" key="3">
    <source>
        <dbReference type="ARBA" id="ARBA00023157"/>
    </source>
</evidence>
<dbReference type="InterPro" id="IPR044791">
    <property type="entry name" value="Beta-glucanase/XTH"/>
</dbReference>
<comment type="caution">
    <text evidence="8">The sequence shown here is derived from an EMBL/GenBank/DDBJ whole genome shotgun (WGS) entry which is preliminary data.</text>
</comment>
<dbReference type="PROSITE" id="PS51762">
    <property type="entry name" value="GH16_2"/>
    <property type="match status" value="1"/>
</dbReference>
<keyword evidence="6" id="KW-0052">Apoplast</keyword>
<dbReference type="GO" id="GO:0048046">
    <property type="term" value="C:apoplast"/>
    <property type="evidence" value="ECO:0007669"/>
    <property type="project" value="UniProtKB-SubCell"/>
</dbReference>
<comment type="function">
    <text evidence="6">Catalyzes xyloglucan endohydrolysis (XEH) and/or endotransglycosylation (XET). Cleaves and religates xyloglucan polymers, an essential constituent of the primary cell wall, and thereby participates in cell wall construction of growing tissues.</text>
</comment>
<evidence type="ECO:0000256" key="6">
    <source>
        <dbReference type="RuleBase" id="RU361120"/>
    </source>
</evidence>
<keyword evidence="3" id="KW-1015">Disulfide bond</keyword>
<dbReference type="SUPFAM" id="SSF49899">
    <property type="entry name" value="Concanavalin A-like lectins/glucanases"/>
    <property type="match status" value="1"/>
</dbReference>
<keyword evidence="6" id="KW-0732">Signal</keyword>
<dbReference type="GO" id="GO:0016762">
    <property type="term" value="F:xyloglucan:xyloglucosyl transferase activity"/>
    <property type="evidence" value="ECO:0007669"/>
    <property type="project" value="UniProtKB-EC"/>
</dbReference>
<sequence>MNLPCSKFMLGLQVILILALSISALIPNFHADINIFFGGKHAKISNDGRQVDLLLDKSTGSGFQTKNGYIFGKFDVMMKLVPGNSAGTVTTFYLNSSWGTGHDEIDIEFLGDVNGKSYTMQTNVFTKNVGNREQRIKLCFYADNIPIRVYETGKTKVPFPSEQPMNVYATLWDGSDWATAGGRKKVDWKLAPFTVSFRDFNIDGCVWSGIGLATTCSTSYKPKWIDQKLTLKEVQKLAWVRKNYMYYDYCTDPNHHSPPPECALKITAGG</sequence>
<dbReference type="GO" id="GO:0071555">
    <property type="term" value="P:cell wall organization"/>
    <property type="evidence" value="ECO:0007669"/>
    <property type="project" value="UniProtKB-KW"/>
</dbReference>
<name>A0A7J7P993_9MAGN</name>
<gene>
    <name evidence="8" type="ORF">GIB67_032644</name>
</gene>